<name>A0A0H1RCX9_9HYPH</name>
<protein>
    <recommendedName>
        <fullName evidence="3">DUF3606 domain-containing protein</fullName>
    </recommendedName>
</protein>
<proteinExistence type="predicted"/>
<dbReference type="Pfam" id="PF12244">
    <property type="entry name" value="DUF3606"/>
    <property type="match status" value="1"/>
</dbReference>
<evidence type="ECO:0000313" key="2">
    <source>
        <dbReference type="Proteomes" id="UP000035489"/>
    </source>
</evidence>
<accession>A0A0H1RCX9</accession>
<comment type="caution">
    <text evidence="1">The sequence shown here is derived from an EMBL/GenBank/DDBJ whole genome shotgun (WGS) entry which is preliminary data.</text>
</comment>
<dbReference type="InterPro" id="IPR022037">
    <property type="entry name" value="DUF3606"/>
</dbReference>
<keyword evidence="2" id="KW-1185">Reference proteome</keyword>
<dbReference type="OrthoDB" id="8238029at2"/>
<gene>
    <name evidence="1" type="ORF">AA309_11735</name>
</gene>
<reference evidence="1 2" key="1">
    <citation type="submission" date="2015-05" db="EMBL/GenBank/DDBJ databases">
        <title>Draft genome sequence of Microvirga vignae strain BR3299, a novel nitrogen fixing bacteria isolated from Brazil semi-aired region.</title>
        <authorList>
            <person name="Zilli J.E."/>
            <person name="Passos S.R."/>
            <person name="Leite J."/>
            <person name="Baldani J.I."/>
            <person name="Xavier G.R."/>
            <person name="Rumjaneck N.G."/>
            <person name="Simoes-Araujo J.L."/>
        </authorList>
    </citation>
    <scope>NUCLEOTIDE SEQUENCE [LARGE SCALE GENOMIC DNA]</scope>
    <source>
        <strain evidence="1 2">BR3299</strain>
    </source>
</reference>
<dbReference type="AlphaFoldDB" id="A0A0H1RCX9"/>
<evidence type="ECO:0008006" key="3">
    <source>
        <dbReference type="Google" id="ProtNLM"/>
    </source>
</evidence>
<evidence type="ECO:0000313" key="1">
    <source>
        <dbReference type="EMBL" id="KLK92914.1"/>
    </source>
</evidence>
<dbReference type="RefSeq" id="WP_047189209.1">
    <property type="nucleotide sequence ID" value="NZ_LCYG01000028.1"/>
</dbReference>
<organism evidence="1 2">
    <name type="scientific">Microvirga vignae</name>
    <dbReference type="NCBI Taxonomy" id="1225564"/>
    <lineage>
        <taxon>Bacteria</taxon>
        <taxon>Pseudomonadati</taxon>
        <taxon>Pseudomonadota</taxon>
        <taxon>Alphaproteobacteria</taxon>
        <taxon>Hyphomicrobiales</taxon>
        <taxon>Methylobacteriaceae</taxon>
        <taxon>Microvirga</taxon>
    </lineage>
</organism>
<dbReference type="EMBL" id="LCYG01000028">
    <property type="protein sequence ID" value="KLK92914.1"/>
    <property type="molecule type" value="Genomic_DNA"/>
</dbReference>
<dbReference type="Proteomes" id="UP000035489">
    <property type="component" value="Unassembled WGS sequence"/>
</dbReference>
<dbReference type="PATRIC" id="fig|1225564.3.peg.3045"/>
<sequence>MAATVRRHPQDSARINLYEDWEMRYWSDKWGVPRQQLVETIKRVGVQVKDVARALGRDA</sequence>